<dbReference type="SUPFAM" id="SSF52172">
    <property type="entry name" value="CheY-like"/>
    <property type="match status" value="1"/>
</dbReference>
<dbReference type="Proteomes" id="UP000032180">
    <property type="component" value="Chromosome 4"/>
</dbReference>
<evidence type="ECO:0000256" key="3">
    <source>
        <dbReference type="ARBA" id="ARBA00023015"/>
    </source>
</evidence>
<feature type="modified residue" description="4-aspartylphosphate" evidence="7">
    <location>
        <position position="51"/>
    </location>
</feature>
<evidence type="ECO:0000313" key="10">
    <source>
        <dbReference type="EnsemblPlants" id="LPERR04G05730.1"/>
    </source>
</evidence>
<evidence type="ECO:0000256" key="6">
    <source>
        <dbReference type="ARBA" id="ARBA00023242"/>
    </source>
</evidence>
<keyword evidence="7" id="KW-0597">Phosphoprotein</keyword>
<feature type="domain" description="Response regulatory" evidence="9">
    <location>
        <begin position="1"/>
        <end position="116"/>
    </location>
</feature>
<dbReference type="PANTHER" id="PTHR43874:SF92">
    <property type="entry name" value="TWO-COMPONENT RESPONSE REGULATOR ORR28"/>
    <property type="match status" value="1"/>
</dbReference>
<keyword evidence="3" id="KW-0805">Transcription regulation</keyword>
<dbReference type="InterPro" id="IPR045279">
    <property type="entry name" value="ARR-like"/>
</dbReference>
<dbReference type="InterPro" id="IPR011006">
    <property type="entry name" value="CheY-like_superfamily"/>
</dbReference>
<dbReference type="PROSITE" id="PS50110">
    <property type="entry name" value="RESPONSE_REGULATORY"/>
    <property type="match status" value="1"/>
</dbReference>
<keyword evidence="5" id="KW-0804">Transcription</keyword>
<evidence type="ECO:0000313" key="11">
    <source>
        <dbReference type="Proteomes" id="UP000032180"/>
    </source>
</evidence>
<sequence length="360" mass="40527">MVIDEDECHADSTSCMLSAELNFSVTVFTSPMKALYFLKNLAEGVDLVLVDVHMEEMTGFEFLKVAREIHKSIQVIMMSTETTMHAMKRCVKLGARFLFKKPLNAGTIQNLWQHLDLKVLRMKKIKDLLQGNNRNVGVGDNSNCADETNPFAENLKDHTKKKYCLIWTPHLQRKFLHALQILGEDASPKKIKMIMDVDNIDRKQIAAHLQKHRLQQKKNLNKASFTKGTSEDGSNSRKEPHPYTQPTETTMEILLKDANRKDVYAAMRTALRHGTVFDESKYSSDPSGVEEQLVVGGDGRAYEASVIDSSFGDQQIIAPCNAVSSQEMTNKITSCDMQTTRGSKKAAVFRLVNYSDSESD</sequence>
<evidence type="ECO:0000256" key="7">
    <source>
        <dbReference type="PROSITE-ProRule" id="PRU00169"/>
    </source>
</evidence>
<reference evidence="10" key="3">
    <citation type="submission" date="2015-04" db="UniProtKB">
        <authorList>
            <consortium name="EnsemblPlants"/>
        </authorList>
    </citation>
    <scope>IDENTIFICATION</scope>
</reference>
<dbReference type="Gramene" id="LPERR04G05730.1">
    <property type="protein sequence ID" value="LPERR04G05730.1"/>
    <property type="gene ID" value="LPERR04G05730"/>
</dbReference>
<accession>A0A0D9W3Q0</accession>
<dbReference type="NCBIfam" id="TIGR01557">
    <property type="entry name" value="myb_SHAQKYF"/>
    <property type="match status" value="1"/>
</dbReference>
<proteinExistence type="predicted"/>
<dbReference type="Gene3D" id="1.10.10.60">
    <property type="entry name" value="Homeodomain-like"/>
    <property type="match status" value="1"/>
</dbReference>
<evidence type="ECO:0000256" key="2">
    <source>
        <dbReference type="ARBA" id="ARBA00023012"/>
    </source>
</evidence>
<dbReference type="InterPro" id="IPR001789">
    <property type="entry name" value="Sig_transdc_resp-reg_receiver"/>
</dbReference>
<feature type="compositionally biased region" description="Polar residues" evidence="8">
    <location>
        <begin position="221"/>
        <end position="233"/>
    </location>
</feature>
<feature type="compositionally biased region" description="Basic residues" evidence="8">
    <location>
        <begin position="210"/>
        <end position="220"/>
    </location>
</feature>
<dbReference type="AlphaFoldDB" id="A0A0D9W3Q0"/>
<dbReference type="Pfam" id="PF00072">
    <property type="entry name" value="Response_reg"/>
    <property type="match status" value="1"/>
</dbReference>
<dbReference type="EnsemblPlants" id="LPERR04G05730.1">
    <property type="protein sequence ID" value="LPERR04G05730.1"/>
    <property type="gene ID" value="LPERR04G05730"/>
</dbReference>
<dbReference type="InterPro" id="IPR006447">
    <property type="entry name" value="Myb_dom_plants"/>
</dbReference>
<dbReference type="FunFam" id="1.10.10.60:FF:000007">
    <property type="entry name" value="Two-component response regulator"/>
    <property type="match status" value="1"/>
</dbReference>
<keyword evidence="6" id="KW-0539">Nucleus</keyword>
<dbReference type="HOGENOM" id="CLU_770221_0_0_1"/>
<name>A0A0D9W3Q0_9ORYZ</name>
<protein>
    <recommendedName>
        <fullName evidence="9">Response regulatory domain-containing protein</fullName>
    </recommendedName>
</protein>
<keyword evidence="4" id="KW-0238">DNA-binding</keyword>
<evidence type="ECO:0000256" key="8">
    <source>
        <dbReference type="SAM" id="MobiDB-lite"/>
    </source>
</evidence>
<dbReference type="InterPro" id="IPR009057">
    <property type="entry name" value="Homeodomain-like_sf"/>
</dbReference>
<evidence type="ECO:0000256" key="1">
    <source>
        <dbReference type="ARBA" id="ARBA00004123"/>
    </source>
</evidence>
<dbReference type="GO" id="GO:0005634">
    <property type="term" value="C:nucleus"/>
    <property type="evidence" value="ECO:0007669"/>
    <property type="project" value="UniProtKB-SubCell"/>
</dbReference>
<reference evidence="11" key="2">
    <citation type="submission" date="2013-12" db="EMBL/GenBank/DDBJ databases">
        <authorList>
            <person name="Yu Y."/>
            <person name="Lee S."/>
            <person name="de Baynast K."/>
            <person name="Wissotski M."/>
            <person name="Liu L."/>
            <person name="Talag J."/>
            <person name="Goicoechea J."/>
            <person name="Angelova A."/>
            <person name="Jetty R."/>
            <person name="Kudrna D."/>
            <person name="Golser W."/>
            <person name="Rivera L."/>
            <person name="Zhang J."/>
            <person name="Wing R."/>
        </authorList>
    </citation>
    <scope>NUCLEOTIDE SEQUENCE</scope>
</reference>
<evidence type="ECO:0000259" key="9">
    <source>
        <dbReference type="PROSITE" id="PS50110"/>
    </source>
</evidence>
<comment type="subcellular location">
    <subcellularLocation>
        <location evidence="1">Nucleus</location>
    </subcellularLocation>
</comment>
<dbReference type="SMART" id="SM00448">
    <property type="entry name" value="REC"/>
    <property type="match status" value="1"/>
</dbReference>
<dbReference type="eggNOG" id="KOG1601">
    <property type="taxonomic scope" value="Eukaryota"/>
</dbReference>
<keyword evidence="2" id="KW-0902">Two-component regulatory system</keyword>
<keyword evidence="11" id="KW-1185">Reference proteome</keyword>
<evidence type="ECO:0000256" key="4">
    <source>
        <dbReference type="ARBA" id="ARBA00023125"/>
    </source>
</evidence>
<dbReference type="GO" id="GO:0009736">
    <property type="term" value="P:cytokinin-activated signaling pathway"/>
    <property type="evidence" value="ECO:0007669"/>
    <property type="project" value="InterPro"/>
</dbReference>
<reference evidence="10 11" key="1">
    <citation type="submission" date="2012-08" db="EMBL/GenBank/DDBJ databases">
        <title>Oryza genome evolution.</title>
        <authorList>
            <person name="Wing R.A."/>
        </authorList>
    </citation>
    <scope>NUCLEOTIDE SEQUENCE</scope>
</reference>
<dbReference type="GO" id="GO:0003677">
    <property type="term" value="F:DNA binding"/>
    <property type="evidence" value="ECO:0007669"/>
    <property type="project" value="UniProtKB-KW"/>
</dbReference>
<organism evidence="10 11">
    <name type="scientific">Leersia perrieri</name>
    <dbReference type="NCBI Taxonomy" id="77586"/>
    <lineage>
        <taxon>Eukaryota</taxon>
        <taxon>Viridiplantae</taxon>
        <taxon>Streptophyta</taxon>
        <taxon>Embryophyta</taxon>
        <taxon>Tracheophyta</taxon>
        <taxon>Spermatophyta</taxon>
        <taxon>Magnoliopsida</taxon>
        <taxon>Liliopsida</taxon>
        <taxon>Poales</taxon>
        <taxon>Poaceae</taxon>
        <taxon>BOP clade</taxon>
        <taxon>Oryzoideae</taxon>
        <taxon>Oryzeae</taxon>
        <taxon>Oryzinae</taxon>
        <taxon>Leersia</taxon>
    </lineage>
</organism>
<dbReference type="Gene3D" id="3.40.50.2300">
    <property type="match status" value="1"/>
</dbReference>
<dbReference type="SUPFAM" id="SSF46689">
    <property type="entry name" value="Homeodomain-like"/>
    <property type="match status" value="1"/>
</dbReference>
<feature type="region of interest" description="Disordered" evidence="8">
    <location>
        <begin position="210"/>
        <end position="247"/>
    </location>
</feature>
<dbReference type="STRING" id="77586.A0A0D9W3Q0"/>
<evidence type="ECO:0000256" key="5">
    <source>
        <dbReference type="ARBA" id="ARBA00023163"/>
    </source>
</evidence>
<dbReference type="PANTHER" id="PTHR43874">
    <property type="entry name" value="TWO-COMPONENT RESPONSE REGULATOR"/>
    <property type="match status" value="1"/>
</dbReference>
<dbReference type="GO" id="GO:0000160">
    <property type="term" value="P:phosphorelay signal transduction system"/>
    <property type="evidence" value="ECO:0007669"/>
    <property type="project" value="UniProtKB-KW"/>
</dbReference>